<comment type="caution">
    <text evidence="1">The sequence shown here is derived from an EMBL/GenBank/DDBJ whole genome shotgun (WGS) entry which is preliminary data.</text>
</comment>
<reference evidence="1 2" key="1">
    <citation type="journal article" date="2014" name="Am. J. Bot.">
        <title>Genome assembly and annotation for red clover (Trifolium pratense; Fabaceae).</title>
        <authorList>
            <person name="Istvanek J."/>
            <person name="Jaros M."/>
            <person name="Krenek A."/>
            <person name="Repkova J."/>
        </authorList>
    </citation>
    <scope>NUCLEOTIDE SEQUENCE [LARGE SCALE GENOMIC DNA]</scope>
    <source>
        <strain evidence="2">cv. Tatra</strain>
        <tissue evidence="1">Young leaves</tissue>
    </source>
</reference>
<name>A0A2K3P447_TRIPR</name>
<protein>
    <submittedName>
        <fullName evidence="1">Uncharacterized protein</fullName>
    </submittedName>
</protein>
<dbReference type="Proteomes" id="UP000236291">
    <property type="component" value="Unassembled WGS sequence"/>
</dbReference>
<sequence>MLACPPTNDAFNFQILTHLGWCIGIGLGPESVLLLSSEARGGGGGGEMSTMASVLHALSDSSTEW</sequence>
<accession>A0A2K3P447</accession>
<evidence type="ECO:0000313" key="2">
    <source>
        <dbReference type="Proteomes" id="UP000236291"/>
    </source>
</evidence>
<proteinExistence type="predicted"/>
<evidence type="ECO:0000313" key="1">
    <source>
        <dbReference type="EMBL" id="PNY10039.1"/>
    </source>
</evidence>
<reference evidence="1 2" key="2">
    <citation type="journal article" date="2017" name="Front. Plant Sci.">
        <title>Gene Classification and Mining of Molecular Markers Useful in Red Clover (Trifolium pratense) Breeding.</title>
        <authorList>
            <person name="Istvanek J."/>
            <person name="Dluhosova J."/>
            <person name="Dluhos P."/>
            <person name="Patkova L."/>
            <person name="Nedelnik J."/>
            <person name="Repkova J."/>
        </authorList>
    </citation>
    <scope>NUCLEOTIDE SEQUENCE [LARGE SCALE GENOMIC DNA]</scope>
    <source>
        <strain evidence="2">cv. Tatra</strain>
        <tissue evidence="1">Young leaves</tissue>
    </source>
</reference>
<dbReference type="EMBL" id="ASHM01003550">
    <property type="protein sequence ID" value="PNY10039.1"/>
    <property type="molecule type" value="Genomic_DNA"/>
</dbReference>
<gene>
    <name evidence="1" type="ORF">L195_g006605</name>
</gene>
<dbReference type="AlphaFoldDB" id="A0A2K3P447"/>
<organism evidence="1 2">
    <name type="scientific">Trifolium pratense</name>
    <name type="common">Red clover</name>
    <dbReference type="NCBI Taxonomy" id="57577"/>
    <lineage>
        <taxon>Eukaryota</taxon>
        <taxon>Viridiplantae</taxon>
        <taxon>Streptophyta</taxon>
        <taxon>Embryophyta</taxon>
        <taxon>Tracheophyta</taxon>
        <taxon>Spermatophyta</taxon>
        <taxon>Magnoliopsida</taxon>
        <taxon>eudicotyledons</taxon>
        <taxon>Gunneridae</taxon>
        <taxon>Pentapetalae</taxon>
        <taxon>rosids</taxon>
        <taxon>fabids</taxon>
        <taxon>Fabales</taxon>
        <taxon>Fabaceae</taxon>
        <taxon>Papilionoideae</taxon>
        <taxon>50 kb inversion clade</taxon>
        <taxon>NPAAA clade</taxon>
        <taxon>Hologalegina</taxon>
        <taxon>IRL clade</taxon>
        <taxon>Trifolieae</taxon>
        <taxon>Trifolium</taxon>
    </lineage>
</organism>